<sequence length="187" mass="20853">MRELVNELHRIEKQQHELGLRRAAVMRSLVLASGGVKEAAALLRLDRKTVRARERATDLALVLYRGSNTEKVGPDGRVYGETGEEDSPAQRDADRMWFTIAQDKRPLLRALVYIADGRVRRVRAVLDGPWQENEQGKVAVPVGPPLSAAHLADQFPVLPFTLGDARPMVRGKIREYLTLGPSEELSP</sequence>
<reference evidence="1 2" key="1">
    <citation type="submission" date="2024-10" db="EMBL/GenBank/DDBJ databases">
        <title>The Natural Products Discovery Center: Release of the First 8490 Sequenced Strains for Exploring Actinobacteria Biosynthetic Diversity.</title>
        <authorList>
            <person name="Kalkreuter E."/>
            <person name="Kautsar S.A."/>
            <person name="Yang D."/>
            <person name="Bader C.D."/>
            <person name="Teijaro C.N."/>
            <person name="Fluegel L."/>
            <person name="Davis C.M."/>
            <person name="Simpson J.R."/>
            <person name="Lauterbach L."/>
            <person name="Steele A.D."/>
            <person name="Gui C."/>
            <person name="Meng S."/>
            <person name="Li G."/>
            <person name="Viehrig K."/>
            <person name="Ye F."/>
            <person name="Su P."/>
            <person name="Kiefer A.F."/>
            <person name="Nichols A."/>
            <person name="Cepeda A.J."/>
            <person name="Yan W."/>
            <person name="Fan B."/>
            <person name="Jiang Y."/>
            <person name="Adhikari A."/>
            <person name="Zheng C.-J."/>
            <person name="Schuster L."/>
            <person name="Cowan T.M."/>
            <person name="Smanski M.J."/>
            <person name="Chevrette M.G."/>
            <person name="De Carvalho L.P.S."/>
            <person name="Shen B."/>
        </authorList>
    </citation>
    <scope>NUCLEOTIDE SEQUENCE [LARGE SCALE GENOMIC DNA]</scope>
    <source>
        <strain evidence="1 2">NPDC012540</strain>
    </source>
</reference>
<gene>
    <name evidence="1" type="ORF">ACFY8O_26055</name>
</gene>
<dbReference type="Proteomes" id="UP001602322">
    <property type="component" value="Unassembled WGS sequence"/>
</dbReference>
<evidence type="ECO:0000313" key="1">
    <source>
        <dbReference type="EMBL" id="MFF5899366.1"/>
    </source>
</evidence>
<accession>A0ABW6XC98</accession>
<name>A0ABW6XC98_9ACTN</name>
<protein>
    <submittedName>
        <fullName evidence="1">Uncharacterized protein</fullName>
    </submittedName>
</protein>
<keyword evidence="2" id="KW-1185">Reference proteome</keyword>
<dbReference type="RefSeq" id="WP_145809204.1">
    <property type="nucleotide sequence ID" value="NZ_JBIBEG010000008.1"/>
</dbReference>
<organism evidence="1 2">
    <name type="scientific">Streptomyces argenteolus</name>
    <dbReference type="NCBI Taxonomy" id="67274"/>
    <lineage>
        <taxon>Bacteria</taxon>
        <taxon>Bacillati</taxon>
        <taxon>Actinomycetota</taxon>
        <taxon>Actinomycetes</taxon>
        <taxon>Kitasatosporales</taxon>
        <taxon>Streptomycetaceae</taxon>
        <taxon>Streptomyces</taxon>
    </lineage>
</organism>
<dbReference type="EMBL" id="JBIBEG010000008">
    <property type="protein sequence ID" value="MFF5899366.1"/>
    <property type="molecule type" value="Genomic_DNA"/>
</dbReference>
<proteinExistence type="predicted"/>
<evidence type="ECO:0000313" key="2">
    <source>
        <dbReference type="Proteomes" id="UP001602322"/>
    </source>
</evidence>
<comment type="caution">
    <text evidence="1">The sequence shown here is derived from an EMBL/GenBank/DDBJ whole genome shotgun (WGS) entry which is preliminary data.</text>
</comment>